<sequence length="306" mass="33179">MTELVAGASAALLVAGLLLLLAGAVKVERRDDLAGPSSLDRSRRWWSRLSPRTRLHWALSLVAGLVVWVLTGWVVALAVAPVLLLGLPALLSEPPNRDLELLESLDRWVRGLSGSLPTGKSIPDAIRATASSAPAPIAQDVQLLVARMDDRWTTDGALRAFADRLDSPEVDAIVGALILCTRRGGTGAAATLHELAASMHDRLRALREIQAERAKPRVVVRQVTVISVLMLTGAMVLSPNYFAPFATPLGQVLFGCLLAMFVLPMVALRRMTLPRRRERILRRFENAEQPETDSVRAVPVSEVAHA</sequence>
<dbReference type="PANTHER" id="PTHR35007:SF3">
    <property type="entry name" value="POSSIBLE CONSERVED ALANINE RICH MEMBRANE PROTEIN"/>
    <property type="match status" value="1"/>
</dbReference>
<keyword evidence="2" id="KW-1003">Cell membrane</keyword>
<evidence type="ECO:0000313" key="9">
    <source>
        <dbReference type="Proteomes" id="UP001596266"/>
    </source>
</evidence>
<evidence type="ECO:0000256" key="1">
    <source>
        <dbReference type="ARBA" id="ARBA00004651"/>
    </source>
</evidence>
<name>A0ABW1X786_9ACTN</name>
<dbReference type="Proteomes" id="UP001596266">
    <property type="component" value="Unassembled WGS sequence"/>
</dbReference>
<protein>
    <submittedName>
        <fullName evidence="8">Type II secretion system F family protein</fullName>
    </submittedName>
</protein>
<evidence type="ECO:0000256" key="5">
    <source>
        <dbReference type="ARBA" id="ARBA00023136"/>
    </source>
</evidence>
<comment type="subcellular location">
    <subcellularLocation>
        <location evidence="1">Cell membrane</location>
        <topology evidence="1">Multi-pass membrane protein</topology>
    </subcellularLocation>
</comment>
<dbReference type="EMBL" id="JBHSUA010000025">
    <property type="protein sequence ID" value="MFC6398022.1"/>
    <property type="molecule type" value="Genomic_DNA"/>
</dbReference>
<dbReference type="InterPro" id="IPR018076">
    <property type="entry name" value="T2SS_GspF_dom"/>
</dbReference>
<dbReference type="Pfam" id="PF00482">
    <property type="entry name" value="T2SSF"/>
    <property type="match status" value="1"/>
</dbReference>
<feature type="transmembrane region" description="Helical" evidence="6">
    <location>
        <begin position="249"/>
        <end position="268"/>
    </location>
</feature>
<proteinExistence type="predicted"/>
<keyword evidence="4 6" id="KW-1133">Transmembrane helix</keyword>
<accession>A0ABW1X786</accession>
<keyword evidence="9" id="KW-1185">Reference proteome</keyword>
<keyword evidence="5 6" id="KW-0472">Membrane</keyword>
<organism evidence="8 9">
    <name type="scientific">Luteococcus sanguinis</name>
    <dbReference type="NCBI Taxonomy" id="174038"/>
    <lineage>
        <taxon>Bacteria</taxon>
        <taxon>Bacillati</taxon>
        <taxon>Actinomycetota</taxon>
        <taxon>Actinomycetes</taxon>
        <taxon>Propionibacteriales</taxon>
        <taxon>Propionibacteriaceae</taxon>
        <taxon>Luteococcus</taxon>
    </lineage>
</organism>
<evidence type="ECO:0000256" key="6">
    <source>
        <dbReference type="SAM" id="Phobius"/>
    </source>
</evidence>
<dbReference type="PANTHER" id="PTHR35007">
    <property type="entry name" value="INTEGRAL MEMBRANE PROTEIN-RELATED"/>
    <property type="match status" value="1"/>
</dbReference>
<dbReference type="RefSeq" id="WP_343886845.1">
    <property type="nucleotide sequence ID" value="NZ_BAAAKI010000024.1"/>
</dbReference>
<keyword evidence="3 6" id="KW-0812">Transmembrane</keyword>
<comment type="caution">
    <text evidence="8">The sequence shown here is derived from an EMBL/GenBank/DDBJ whole genome shotgun (WGS) entry which is preliminary data.</text>
</comment>
<evidence type="ECO:0000256" key="3">
    <source>
        <dbReference type="ARBA" id="ARBA00022692"/>
    </source>
</evidence>
<evidence type="ECO:0000256" key="2">
    <source>
        <dbReference type="ARBA" id="ARBA00022475"/>
    </source>
</evidence>
<evidence type="ECO:0000313" key="8">
    <source>
        <dbReference type="EMBL" id="MFC6398022.1"/>
    </source>
</evidence>
<feature type="transmembrane region" description="Helical" evidence="6">
    <location>
        <begin position="54"/>
        <end position="87"/>
    </location>
</feature>
<reference evidence="9" key="1">
    <citation type="journal article" date="2019" name="Int. J. Syst. Evol. Microbiol.">
        <title>The Global Catalogue of Microorganisms (GCM) 10K type strain sequencing project: providing services to taxonomists for standard genome sequencing and annotation.</title>
        <authorList>
            <consortium name="The Broad Institute Genomics Platform"/>
            <consortium name="The Broad Institute Genome Sequencing Center for Infectious Disease"/>
            <person name="Wu L."/>
            <person name="Ma J."/>
        </authorList>
    </citation>
    <scope>NUCLEOTIDE SEQUENCE [LARGE SCALE GENOMIC DNA]</scope>
    <source>
        <strain evidence="9">CGMCC 1.15277</strain>
    </source>
</reference>
<evidence type="ECO:0000259" key="7">
    <source>
        <dbReference type="Pfam" id="PF00482"/>
    </source>
</evidence>
<feature type="domain" description="Type II secretion system protein GspF" evidence="7">
    <location>
        <begin position="110"/>
        <end position="232"/>
    </location>
</feature>
<gene>
    <name evidence="8" type="ORF">ACFP57_13660</name>
</gene>
<evidence type="ECO:0000256" key="4">
    <source>
        <dbReference type="ARBA" id="ARBA00022989"/>
    </source>
</evidence>
<feature type="transmembrane region" description="Helical" evidence="6">
    <location>
        <begin position="223"/>
        <end position="243"/>
    </location>
</feature>